<keyword evidence="3" id="KW-1185">Reference proteome</keyword>
<dbReference type="SUPFAM" id="SSF53474">
    <property type="entry name" value="alpha/beta-Hydrolases"/>
    <property type="match status" value="1"/>
</dbReference>
<feature type="region of interest" description="Disordered" evidence="1">
    <location>
        <begin position="1461"/>
        <end position="1647"/>
    </location>
</feature>
<dbReference type="EMBL" id="JAFJYH010000069">
    <property type="protein sequence ID" value="KAG4421235.1"/>
    <property type="molecule type" value="Genomic_DNA"/>
</dbReference>
<dbReference type="SUPFAM" id="SSF52540">
    <property type="entry name" value="P-loop containing nucleoside triphosphate hydrolases"/>
    <property type="match status" value="1"/>
</dbReference>
<dbReference type="PANTHER" id="PTHR48187">
    <property type="entry name" value="LD21810P"/>
    <property type="match status" value="1"/>
</dbReference>
<feature type="region of interest" description="Disordered" evidence="1">
    <location>
        <begin position="321"/>
        <end position="341"/>
    </location>
</feature>
<feature type="region of interest" description="Disordered" evidence="1">
    <location>
        <begin position="1348"/>
        <end position="1420"/>
    </location>
</feature>
<feature type="region of interest" description="Disordered" evidence="1">
    <location>
        <begin position="1021"/>
        <end position="1119"/>
    </location>
</feature>
<evidence type="ECO:0008006" key="4">
    <source>
        <dbReference type="Google" id="ProtNLM"/>
    </source>
</evidence>
<dbReference type="OrthoDB" id="5086500at2759"/>
<feature type="compositionally biased region" description="Low complexity" evidence="1">
    <location>
        <begin position="1022"/>
        <end position="1046"/>
    </location>
</feature>
<feature type="region of interest" description="Disordered" evidence="1">
    <location>
        <begin position="1674"/>
        <end position="1716"/>
    </location>
</feature>
<dbReference type="Gene3D" id="3.40.50.300">
    <property type="entry name" value="P-loop containing nucleotide triphosphate hydrolases"/>
    <property type="match status" value="1"/>
</dbReference>
<feature type="compositionally biased region" description="Polar residues" evidence="1">
    <location>
        <begin position="1377"/>
        <end position="1405"/>
    </location>
</feature>
<feature type="region of interest" description="Disordered" evidence="1">
    <location>
        <begin position="694"/>
        <end position="713"/>
    </location>
</feature>
<feature type="region of interest" description="Disordered" evidence="1">
    <location>
        <begin position="1264"/>
        <end position="1287"/>
    </location>
</feature>
<feature type="compositionally biased region" description="Basic and acidic residues" evidence="1">
    <location>
        <begin position="1674"/>
        <end position="1688"/>
    </location>
</feature>
<feature type="compositionally biased region" description="Basic and acidic residues" evidence="1">
    <location>
        <begin position="1268"/>
        <end position="1281"/>
    </location>
</feature>
<feature type="compositionally biased region" description="Polar residues" evidence="1">
    <location>
        <begin position="1551"/>
        <end position="1561"/>
    </location>
</feature>
<feature type="compositionally biased region" description="Polar residues" evidence="1">
    <location>
        <begin position="1506"/>
        <end position="1525"/>
    </location>
</feature>
<dbReference type="PANTHER" id="PTHR48187:SF2">
    <property type="entry name" value="LD21810P"/>
    <property type="match status" value="1"/>
</dbReference>
<protein>
    <recommendedName>
        <fullName evidence="4">DUF676 domain-containing protein</fullName>
    </recommendedName>
</protein>
<feature type="compositionally biased region" description="Low complexity" evidence="1">
    <location>
        <begin position="1467"/>
        <end position="1496"/>
    </location>
</feature>
<dbReference type="InterPro" id="IPR027417">
    <property type="entry name" value="P-loop_NTPase"/>
</dbReference>
<feature type="compositionally biased region" description="Gly residues" evidence="1">
    <location>
        <begin position="1047"/>
        <end position="1057"/>
    </location>
</feature>
<feature type="compositionally biased region" description="Basic and acidic residues" evidence="1">
    <location>
        <begin position="1097"/>
        <end position="1118"/>
    </location>
</feature>
<evidence type="ECO:0000313" key="2">
    <source>
        <dbReference type="EMBL" id="KAG4421235.1"/>
    </source>
</evidence>
<dbReference type="Proteomes" id="UP000664132">
    <property type="component" value="Unassembled WGS sequence"/>
</dbReference>
<dbReference type="Gene3D" id="3.40.50.1820">
    <property type="entry name" value="alpha/beta hydrolase"/>
    <property type="match status" value="1"/>
</dbReference>
<organism evidence="2 3">
    <name type="scientific">Cadophora malorum</name>
    <dbReference type="NCBI Taxonomy" id="108018"/>
    <lineage>
        <taxon>Eukaryota</taxon>
        <taxon>Fungi</taxon>
        <taxon>Dikarya</taxon>
        <taxon>Ascomycota</taxon>
        <taxon>Pezizomycotina</taxon>
        <taxon>Leotiomycetes</taxon>
        <taxon>Helotiales</taxon>
        <taxon>Ploettnerulaceae</taxon>
        <taxon>Cadophora</taxon>
    </lineage>
</organism>
<comment type="caution">
    <text evidence="2">The sequence shown here is derived from an EMBL/GenBank/DDBJ whole genome shotgun (WGS) entry which is preliminary data.</text>
</comment>
<evidence type="ECO:0000256" key="1">
    <source>
        <dbReference type="SAM" id="MobiDB-lite"/>
    </source>
</evidence>
<accession>A0A8H7TL56</accession>
<dbReference type="InterPro" id="IPR029058">
    <property type="entry name" value="AB_hydrolase_fold"/>
</dbReference>
<feature type="compositionally biased region" description="Low complexity" evidence="1">
    <location>
        <begin position="1526"/>
        <end position="1536"/>
    </location>
</feature>
<evidence type="ECO:0000313" key="3">
    <source>
        <dbReference type="Proteomes" id="UP000664132"/>
    </source>
</evidence>
<name>A0A8H7TL56_9HELO</name>
<feature type="compositionally biased region" description="Low complexity" evidence="1">
    <location>
        <begin position="1689"/>
        <end position="1698"/>
    </location>
</feature>
<proteinExistence type="predicted"/>
<sequence length="1716" mass="188903">MGSAINPDDIKRYEVTEVYSHPDAKVDIVLVHGLNGNPKNTWTAPNGVFWPSQLLPASLKNYQARILVYGYNADVYTFGSSKGGPSSDMIHQHAQTLLANLALERKSEEVGEHPIIWVAHSLGGILVKRALELSFDLQGNHDDDLRSIFVSTFGVIFLGTPHTGADPAKWGLILQGMVNAMVPKKLFETHSQLVKTLQSNNEILQNINLRFLDLYPNRLRICMVHEGHPTDLKGTKHLIVDQTAASPQLPDVQYFGIEATHSGMCKFESKNAPGFTNVSVTLRSWVQECPEFIQTRWEAERFLRKQKREDEIAQLQRMSGLLPGTPRMTSTPNTPEPGSVNNSMVISKSTISIAPDDPTQDAPYFIKPAGFRPNSLFVGRESELEQMHKMLFDKKRRADGTSAVLLQSLPGGGKTHLARQYVYNHKDDFPGGIFWLRAKSETELAAGFWDIARKAALKHLVGTEEAASLDDPEQFIQMVRKWLNDRHDWLIVLDGIHFTHSTLRKFIPDSTDTSIIYTSTEKSVIGDHHFMNPQLIRLPLLSAREAQRLLLLELGRAEPFAKDDLRYSMELVQSMGFLPVVIHAVAQRLKTTDEPLSKFARTYSSEPRLRGLGTYIAVVEQLKGRGATEALNLINILCFFSQHIPVEMISLGLKALPSTVSVKAFEPVSGHSLNNTFKILNTFALIDRNDHDHDPDKEAAIQSSQHSQSSKRSRDMLADNVDVIRLHSVVQGFFADTLAADGSLLLWLDRAVRLFCCSYDMANTRISRKTHAGLVEDYRLYEIHGNKLAEHLSKHLSKRLSAAQKEILQEADDSLAQRLVSIKTEIDRRTPESSSVIVAGTGSGREVFQTSIFDRTSSSSDTGPETPGKYDNLKSGISTWGMDSENPEFESPVHDNEYTKRMDAIYIQHFPLPMPEDPGYDSDREEAGIIAIPGSLPIQSPTTQPVPPQYPRAENQRPMSADAAQWEVVQSRHNQRTKTRTVPSPLHRTLPSTSLRNKDGNLDYRAVSAGAITPHITHDHAQGFLQGGSTSQTTSRGSSRGRLSFSGGAGTGIGKGELSGQSGAEVSLARMRQNSPLSPRGGGMIMDRSRRSSSLKPVERELEHMGKNQREGKKESQRGRVMTGLASYAAAVAGPTRDTVEGLRDLAKAVVGVGVSGDGHGESDGESAVVDDFPEPTRQESHHPSAMESLQKIPHSQHASPILMPPYPPSPNLTPALGLTDNREQYFGDGKDGKIYPRREGLPPFELNYPNASTGFSTRPTTYLQAEETPRRWAGRGRETQSESLPASLLASHSNIDSYGYGYGQSNPISDSGSNMLYRNSESETDLLSLSYPGVRVQRGLRFDEGAYYPGRPEFSYQGPGLDFDGKYGVGSKPGHVSQSQPMSRDPSGQSHSGQSLSAHSTGEINKSRRASKAETEPDLRFLGRGLQVGVGGGESAGFRGGKENRLEFARAALTERLDEWGLDENSPLQPQLQPQSQTPRRSSFNPTAPTFSPSTSFPPNPATSVLNNQSQSQNTTPYPESNTHTPAPSFTSYTSPYPPENTPNPGYGSGSPSLRTSPRLQQAQIQQDQLYKRSPPQRYLSPDVRNSPPSRTSPPLPQINQVTGSPRSPPLTLGGTPMDRHSSGSGSGSGGLRIIDRKENGRGAAGRSRMIEFGDYPEPVDYVLARERVLRSWGERERVVRERREKSQSQSQSQAKSGRGGGVGLGISDPDSIPR</sequence>
<gene>
    <name evidence="2" type="ORF">IFR04_005646</name>
</gene>
<feature type="region of interest" description="Disordered" evidence="1">
    <location>
        <begin position="972"/>
        <end position="999"/>
    </location>
</feature>
<reference evidence="2" key="1">
    <citation type="submission" date="2021-02" db="EMBL/GenBank/DDBJ databases">
        <title>Genome sequence Cadophora malorum strain M34.</title>
        <authorList>
            <person name="Stefanovic E."/>
            <person name="Vu D."/>
            <person name="Scully C."/>
            <person name="Dijksterhuis J."/>
            <person name="Roader J."/>
            <person name="Houbraken J."/>
        </authorList>
    </citation>
    <scope>NUCLEOTIDE SEQUENCE</scope>
    <source>
        <strain evidence="2">M34</strain>
    </source>
</reference>